<reference evidence="2" key="1">
    <citation type="submission" date="2012-09" db="EMBL/GenBank/DDBJ databases">
        <authorList>
            <person name="Martin A.A."/>
        </authorList>
    </citation>
    <scope>NUCLEOTIDE SEQUENCE</scope>
</reference>
<accession>A0A0K0D7Q2</accession>
<evidence type="ECO:0000313" key="2">
    <source>
        <dbReference type="Proteomes" id="UP000035642"/>
    </source>
</evidence>
<feature type="compositionally biased region" description="Basic and acidic residues" evidence="1">
    <location>
        <begin position="44"/>
        <end position="57"/>
    </location>
</feature>
<dbReference type="STRING" id="6313.A0A0K0D7Q2"/>
<dbReference type="AlphaFoldDB" id="A0A0K0D7Q2"/>
<evidence type="ECO:0000256" key="1">
    <source>
        <dbReference type="SAM" id="MobiDB-lite"/>
    </source>
</evidence>
<dbReference type="WBParaSite" id="ACAC_0000609701-mRNA-1">
    <property type="protein sequence ID" value="ACAC_0000609701-mRNA-1"/>
    <property type="gene ID" value="ACAC_0000609701"/>
</dbReference>
<proteinExistence type="predicted"/>
<sequence length="101" mass="10973">LAQDVQPTLMKDNAANLKKSTLSPARSPTSRSEKAPRIPLTPKKSLEKTFKPPKDTRTLADPWAKNYDTLLALPPSSAVFTKEVKSTKHALKSSVAEKSSG</sequence>
<evidence type="ECO:0000313" key="3">
    <source>
        <dbReference type="WBParaSite" id="ACAC_0000609701-mRNA-1"/>
    </source>
</evidence>
<protein>
    <submittedName>
        <fullName evidence="3">ZC3H14</fullName>
    </submittedName>
</protein>
<dbReference type="Proteomes" id="UP000035642">
    <property type="component" value="Unassembled WGS sequence"/>
</dbReference>
<keyword evidence="2" id="KW-1185">Reference proteome</keyword>
<reference evidence="3" key="2">
    <citation type="submission" date="2017-02" db="UniProtKB">
        <authorList>
            <consortium name="WormBaseParasite"/>
        </authorList>
    </citation>
    <scope>IDENTIFICATION</scope>
</reference>
<feature type="compositionally biased region" description="Polar residues" evidence="1">
    <location>
        <begin position="18"/>
        <end position="30"/>
    </location>
</feature>
<name>A0A0K0D7Q2_ANGCA</name>
<organism evidence="2 3">
    <name type="scientific">Angiostrongylus cantonensis</name>
    <name type="common">Rat lungworm</name>
    <dbReference type="NCBI Taxonomy" id="6313"/>
    <lineage>
        <taxon>Eukaryota</taxon>
        <taxon>Metazoa</taxon>
        <taxon>Ecdysozoa</taxon>
        <taxon>Nematoda</taxon>
        <taxon>Chromadorea</taxon>
        <taxon>Rhabditida</taxon>
        <taxon>Rhabditina</taxon>
        <taxon>Rhabditomorpha</taxon>
        <taxon>Strongyloidea</taxon>
        <taxon>Metastrongylidae</taxon>
        <taxon>Angiostrongylus</taxon>
    </lineage>
</organism>
<feature type="region of interest" description="Disordered" evidence="1">
    <location>
        <begin position="1"/>
        <end position="57"/>
    </location>
</feature>